<dbReference type="EMBL" id="QGNW01000064">
    <property type="protein sequence ID" value="RVX03672.1"/>
    <property type="molecule type" value="Genomic_DNA"/>
</dbReference>
<evidence type="ECO:0000256" key="1">
    <source>
        <dbReference type="SAM" id="MobiDB-lite"/>
    </source>
</evidence>
<feature type="region of interest" description="Disordered" evidence="1">
    <location>
        <begin position="1"/>
        <end position="20"/>
    </location>
</feature>
<dbReference type="PANTHER" id="PTHR33116:SF78">
    <property type="entry name" value="OS12G0587133 PROTEIN"/>
    <property type="match status" value="1"/>
</dbReference>
<comment type="caution">
    <text evidence="4">The sequence shown here is derived from an EMBL/GenBank/DDBJ whole genome shotgun (WGS) entry which is preliminary data.</text>
</comment>
<evidence type="ECO:0000313" key="4">
    <source>
        <dbReference type="EMBL" id="RVX03672.1"/>
    </source>
</evidence>
<evidence type="ECO:0000259" key="3">
    <source>
        <dbReference type="Pfam" id="PF13966"/>
    </source>
</evidence>
<dbReference type="InterPro" id="IPR026960">
    <property type="entry name" value="RVT-Znf"/>
</dbReference>
<dbReference type="AlphaFoldDB" id="A0A438J3Z1"/>
<protein>
    <submittedName>
        <fullName evidence="4">Uncharacterized protein</fullName>
    </submittedName>
</protein>
<dbReference type="Pfam" id="PF00078">
    <property type="entry name" value="RVT_1"/>
    <property type="match status" value="1"/>
</dbReference>
<dbReference type="Proteomes" id="UP000288805">
    <property type="component" value="Unassembled WGS sequence"/>
</dbReference>
<reference evidence="4 5" key="1">
    <citation type="journal article" date="2018" name="PLoS Genet.">
        <title>Population sequencing reveals clonal diversity and ancestral inbreeding in the grapevine cultivar Chardonnay.</title>
        <authorList>
            <person name="Roach M.J."/>
            <person name="Johnson D.L."/>
            <person name="Bohlmann J."/>
            <person name="van Vuuren H.J."/>
            <person name="Jones S.J."/>
            <person name="Pretorius I.S."/>
            <person name="Schmidt S.A."/>
            <person name="Borneman A.R."/>
        </authorList>
    </citation>
    <scope>NUCLEOTIDE SEQUENCE [LARGE SCALE GENOMIC DNA]</scope>
    <source>
        <strain evidence="5">cv. Chardonnay</strain>
        <tissue evidence="4">Leaf</tissue>
    </source>
</reference>
<name>A0A438J3Z1_VITVI</name>
<dbReference type="InterPro" id="IPR000477">
    <property type="entry name" value="RT_dom"/>
</dbReference>
<dbReference type="Pfam" id="PF13966">
    <property type="entry name" value="zf-RVT"/>
    <property type="match status" value="1"/>
</dbReference>
<accession>A0A438J3Z1</accession>
<feature type="domain" description="Reverse transcriptase" evidence="2">
    <location>
        <begin position="509"/>
        <end position="599"/>
    </location>
</feature>
<dbReference type="PANTHER" id="PTHR33116">
    <property type="entry name" value="REVERSE TRANSCRIPTASE ZINC-BINDING DOMAIN-CONTAINING PROTEIN-RELATED-RELATED"/>
    <property type="match status" value="1"/>
</dbReference>
<feature type="domain" description="Reverse transcriptase zinc-binding" evidence="3">
    <location>
        <begin position="898"/>
        <end position="975"/>
    </location>
</feature>
<proteinExistence type="predicted"/>
<feature type="region of interest" description="Disordered" evidence="1">
    <location>
        <begin position="33"/>
        <end position="63"/>
    </location>
</feature>
<evidence type="ECO:0000259" key="2">
    <source>
        <dbReference type="Pfam" id="PF00078"/>
    </source>
</evidence>
<sequence length="975" mass="111240">MQSTRQPAKVAVPSEDGEKRCRTDLEASFFDLMPTRGAKEDTSKRKQKYGGGNNSKFGHATKVNGTLGRDMETIVERRLNEEGLFGFTEDCGPSHLGPLPNTHALNNCMEGSSPPTPNTKELTNEALMEEASRRDGMLVATDEGCDRGCSSEIGRGANLGPLRMIMEDGREAEVPGSSGLVNATIEERTEDVLERNTQESMEEGNEVGNKNTGDVKGSYLEFRSEEIFRMGNCGFKGYNRWVYGLTMRRDRECFWNELGAIYGLWNGPWCVDGDFNTILSLEERRGDLRRGPSPFRFENMWLKVEGFKDLFKAWWEGDNFNGSASFIMAEKLKVVKSKLKEWNRDVFGRVDYKKNLALDQLQFWDAKEKTNRLSLEEMDARREVRKEYKKWVLLEEVTWRQKSREVWLKEDDRNTSFFHRMANAHRRRNNMDRTRINGVWHSKENGISEGINLDADALEVSFTEEEVHCALVGCSGDKASGPNDFTIAFWQFAWDFVKEDAHKLSGKPYKWLAKVLANRLKKVVGKVVGNVVSKAQGAFVEGRQILNAVLIANEAIDSVLKNNENGIMCKLDIEKAYDNVDWSFLLTVVQKMGFGEKWIGPVDGGFMFGCKVKGRKEKVVQISPLFFANDTLVFCQASQDQLTYLSWLLIWFEAVSGLRINLKKSELIPIGRVENIDDLALDFGCRVGSLPSTYLDLPLGAPFKSVSVWDGVEERFRKRLAMWKRQYLSKEGRATLIRSTLSNLPIYFMSLLRLPSSIRRRLEQIQGDFLWGGGILERKPHLKGIRTDWELVGAHIYFCVGNGRRVRFWRNRWCGDSPSCESFPSLFALSAEKEAWVADVWDPLAERVGRVWNPCFSRALNDWEVEEAEIFLECLHGKRVLGDVDDMVVWTKTKSGKFSAKSLYLALEADCPVLFPSSCIWNVWVQPKISFFVWEAAWGKALTLDLVQKNGWSLANRCFMCLENDETIDHLLLHC</sequence>
<evidence type="ECO:0000313" key="5">
    <source>
        <dbReference type="Proteomes" id="UP000288805"/>
    </source>
</evidence>
<gene>
    <name evidence="4" type="ORF">CK203_023086</name>
</gene>
<organism evidence="4 5">
    <name type="scientific">Vitis vinifera</name>
    <name type="common">Grape</name>
    <dbReference type="NCBI Taxonomy" id="29760"/>
    <lineage>
        <taxon>Eukaryota</taxon>
        <taxon>Viridiplantae</taxon>
        <taxon>Streptophyta</taxon>
        <taxon>Embryophyta</taxon>
        <taxon>Tracheophyta</taxon>
        <taxon>Spermatophyta</taxon>
        <taxon>Magnoliopsida</taxon>
        <taxon>eudicotyledons</taxon>
        <taxon>Gunneridae</taxon>
        <taxon>Pentapetalae</taxon>
        <taxon>rosids</taxon>
        <taxon>Vitales</taxon>
        <taxon>Vitaceae</taxon>
        <taxon>Viteae</taxon>
        <taxon>Vitis</taxon>
    </lineage>
</organism>